<feature type="domain" description="AB hydrolase-1" evidence="1">
    <location>
        <begin position="52"/>
        <end position="287"/>
    </location>
</feature>
<protein>
    <submittedName>
        <fullName evidence="2">Alpha/beta fold hydrolase</fullName>
    </submittedName>
</protein>
<gene>
    <name evidence="2" type="ORF">ACFP3J_09250</name>
</gene>
<evidence type="ECO:0000259" key="1">
    <source>
        <dbReference type="Pfam" id="PF00561"/>
    </source>
</evidence>
<dbReference type="RefSeq" id="WP_344349604.1">
    <property type="nucleotide sequence ID" value="NZ_BAAASM010000030.1"/>
</dbReference>
<dbReference type="InterPro" id="IPR000073">
    <property type="entry name" value="AB_hydrolase_1"/>
</dbReference>
<evidence type="ECO:0000313" key="3">
    <source>
        <dbReference type="Proteomes" id="UP001596065"/>
    </source>
</evidence>
<dbReference type="Gene3D" id="3.40.50.1820">
    <property type="entry name" value="alpha/beta hydrolase"/>
    <property type="match status" value="1"/>
</dbReference>
<organism evidence="2 3">
    <name type="scientific">Streptomyces nogalater</name>
    <dbReference type="NCBI Taxonomy" id="38314"/>
    <lineage>
        <taxon>Bacteria</taxon>
        <taxon>Bacillati</taxon>
        <taxon>Actinomycetota</taxon>
        <taxon>Actinomycetes</taxon>
        <taxon>Kitasatosporales</taxon>
        <taxon>Streptomycetaceae</taxon>
        <taxon>Streptomyces</taxon>
    </lineage>
</organism>
<keyword evidence="3" id="KW-1185">Reference proteome</keyword>
<dbReference type="PANTHER" id="PTHR46438">
    <property type="entry name" value="ALPHA/BETA-HYDROLASES SUPERFAMILY PROTEIN"/>
    <property type="match status" value="1"/>
</dbReference>
<accession>A0ABW0WFJ7</accession>
<dbReference type="GO" id="GO:0016787">
    <property type="term" value="F:hydrolase activity"/>
    <property type="evidence" value="ECO:0007669"/>
    <property type="project" value="UniProtKB-KW"/>
</dbReference>
<dbReference type="PRINTS" id="PR00111">
    <property type="entry name" value="ABHYDROLASE"/>
</dbReference>
<dbReference type="PANTHER" id="PTHR46438:SF11">
    <property type="entry name" value="LIPASE-RELATED"/>
    <property type="match status" value="1"/>
</dbReference>
<dbReference type="Proteomes" id="UP001596065">
    <property type="component" value="Unassembled WGS sequence"/>
</dbReference>
<proteinExistence type="predicted"/>
<comment type="caution">
    <text evidence="2">The sequence shown here is derived from an EMBL/GenBank/DDBJ whole genome shotgun (WGS) entry which is preliminary data.</text>
</comment>
<reference evidence="3" key="1">
    <citation type="journal article" date="2019" name="Int. J. Syst. Evol. Microbiol.">
        <title>The Global Catalogue of Microorganisms (GCM) 10K type strain sequencing project: providing services to taxonomists for standard genome sequencing and annotation.</title>
        <authorList>
            <consortium name="The Broad Institute Genomics Platform"/>
            <consortium name="The Broad Institute Genome Sequencing Center for Infectious Disease"/>
            <person name="Wu L."/>
            <person name="Ma J."/>
        </authorList>
    </citation>
    <scope>NUCLEOTIDE SEQUENCE [LARGE SCALE GENOMIC DNA]</scope>
    <source>
        <strain evidence="3">KCTC 5701</strain>
    </source>
</reference>
<name>A0ABW0WFJ7_STRNO</name>
<dbReference type="EMBL" id="JBHSOE010000011">
    <property type="protein sequence ID" value="MFC5655679.1"/>
    <property type="molecule type" value="Genomic_DNA"/>
</dbReference>
<dbReference type="Pfam" id="PF00561">
    <property type="entry name" value="Abhydrolase_1"/>
    <property type="match status" value="1"/>
</dbReference>
<dbReference type="InterPro" id="IPR029058">
    <property type="entry name" value="AB_hydrolase_fold"/>
</dbReference>
<keyword evidence="2" id="KW-0378">Hydrolase</keyword>
<sequence>MALHHRRLAPYRTRRETMMKRPVPVRGETPKERWVDVEGTRTRYLETGQGAPVLLIHGEGSVSEQWYGILEGLATSHRVVAVDLPGYGYSERITDASPAGMATFVWNFARAVGAERPVVVGHSFGGAVAVHMALQRPDHVPSLVLISSAGMGRAINPAMVILAVTPLGDLTKWLIPRLPSGPRLLVASVAVLGASRPWRLPSAWWRSQVKAVSSPEALPTTLRSERATVGLLGQKNLLTGRLPELPMPTLVAWGLQDLLVPFWQGIGARRRLRNGQLKVIPCTGHLMPTEAAGELLKTLRPFLLHSGHSMTTTEQRR</sequence>
<dbReference type="SUPFAM" id="SSF53474">
    <property type="entry name" value="alpha/beta-Hydrolases"/>
    <property type="match status" value="1"/>
</dbReference>
<evidence type="ECO:0000313" key="2">
    <source>
        <dbReference type="EMBL" id="MFC5655679.1"/>
    </source>
</evidence>